<dbReference type="InterPro" id="IPR011856">
    <property type="entry name" value="tRNA_endonuc-like_dom_sf"/>
</dbReference>
<feature type="domain" description="Restriction endonuclease type IV Mrr" evidence="1">
    <location>
        <begin position="40"/>
        <end position="146"/>
    </location>
</feature>
<dbReference type="Proteomes" id="UP001603978">
    <property type="component" value="Unassembled WGS sequence"/>
</dbReference>
<dbReference type="EC" id="3.1.21.-" evidence="3"/>
<name>A0ABW7AMT3_9ACTN</name>
<dbReference type="GO" id="GO:0016787">
    <property type="term" value="F:hydrolase activity"/>
    <property type="evidence" value="ECO:0007669"/>
    <property type="project" value="UniProtKB-KW"/>
</dbReference>
<evidence type="ECO:0000313" key="3">
    <source>
        <dbReference type="EMBL" id="MFG1708700.1"/>
    </source>
</evidence>
<keyword evidence="3" id="KW-0540">Nuclease</keyword>
<dbReference type="Gene3D" id="3.40.50.300">
    <property type="entry name" value="P-loop containing nucleotide triphosphate hydrolases"/>
    <property type="match status" value="1"/>
</dbReference>
<evidence type="ECO:0000259" key="2">
    <source>
        <dbReference type="Pfam" id="PF20703"/>
    </source>
</evidence>
<reference evidence="3 4" key="1">
    <citation type="submission" date="2024-10" db="EMBL/GenBank/DDBJ databases">
        <authorList>
            <person name="Topkara A.R."/>
            <person name="Saygin H."/>
        </authorList>
    </citation>
    <scope>NUCLEOTIDE SEQUENCE [LARGE SCALE GENOMIC DNA]</scope>
    <source>
        <strain evidence="3 4">M3C6</strain>
    </source>
</reference>
<dbReference type="InterPro" id="IPR007560">
    <property type="entry name" value="Restrct_endonuc_IV_Mrr"/>
</dbReference>
<dbReference type="RefSeq" id="WP_393172930.1">
    <property type="nucleotide sequence ID" value="NZ_JBICRM010000030.1"/>
</dbReference>
<evidence type="ECO:0000259" key="1">
    <source>
        <dbReference type="Pfam" id="PF04471"/>
    </source>
</evidence>
<gene>
    <name evidence="3" type="ORF">ACFLIM_36435</name>
</gene>
<dbReference type="SUPFAM" id="SSF52980">
    <property type="entry name" value="Restriction endonuclease-like"/>
    <property type="match status" value="1"/>
</dbReference>
<dbReference type="InterPro" id="IPR049052">
    <property type="entry name" value="nSTAND1"/>
</dbReference>
<sequence length="668" mass="74799">MEPVTSKMMSATGRLTMETTVSADPIILVLAEGDSPGAVRNARGHLFEEFAGRLLELHGYEEPQPQRLNVTSDGIELDLSVRHRLTRHRAVVECKCYSTPVKAQAATSFFGKLAKERLRDKDVHGFLIVTPRLSPDADEFVREVQEYDTSLTVLASREIVKILRDNDLIPAISRRNVLVTDNALIVTEHGLFVAGKENDPNTRTAIRVLVKSAAGPVPKPTIDLIAGSQYSEELPVIDEVGPPEPVTSSVEEPVIALVRGSRSDFEYQFPASPEFFVGRKLALQAVNNALSEAPGVVVLNAQSGWGKSSLALRMASSAHERGGHAVVIDARTATSRRSFVSAALRRAAIEGQERGLLTLPDSTSWASLPSALATIAAATWRRTAPLLVFFDQFENVFRDDELTRDFRDLALLVLEAKNPLIVGFAWKTDYIGWTEDHPYRLRDEIRSVAKVVNLDRFGPREVDTLMRRLERELGERLSQQLRRGLREYSQGLPWLFKKLADHLIAEVRGGATQEHLLAESLNVQSLFEADLAVLNAQEQEALRFVARFAPVLATEIMDRYPAQIVRGLIDRRLIVQISERFDTYWDIFRDFLNTGRVPIEDSYIIRYAPVSVSRVLQELERDGGTSNVQEVASRLQTSENSIWNRTRELRVLGVSLYEPNHVRLIDEV</sequence>
<keyword evidence="4" id="KW-1185">Reference proteome</keyword>
<dbReference type="InterPro" id="IPR011335">
    <property type="entry name" value="Restrct_endonuc-II-like"/>
</dbReference>
<keyword evidence="3" id="KW-0255">Endonuclease</keyword>
<dbReference type="Gene3D" id="3.40.1350.10">
    <property type="match status" value="1"/>
</dbReference>
<evidence type="ECO:0000313" key="4">
    <source>
        <dbReference type="Proteomes" id="UP001603978"/>
    </source>
</evidence>
<proteinExistence type="predicted"/>
<feature type="domain" description="Novel STAND NTPase 1" evidence="2">
    <location>
        <begin position="272"/>
        <end position="464"/>
    </location>
</feature>
<dbReference type="InterPro" id="IPR027417">
    <property type="entry name" value="P-loop_NTPase"/>
</dbReference>
<dbReference type="SUPFAM" id="SSF52540">
    <property type="entry name" value="P-loop containing nucleoside triphosphate hydrolases"/>
    <property type="match status" value="1"/>
</dbReference>
<accession>A0ABW7AMT3</accession>
<dbReference type="GO" id="GO:0004519">
    <property type="term" value="F:endonuclease activity"/>
    <property type="evidence" value="ECO:0007669"/>
    <property type="project" value="UniProtKB-KW"/>
</dbReference>
<protein>
    <submittedName>
        <fullName evidence="3">Restriction endonuclease</fullName>
        <ecNumber evidence="3">3.1.21.-</ecNumber>
    </submittedName>
</protein>
<organism evidence="3 4">
    <name type="scientific">Nonomuraea marmarensis</name>
    <dbReference type="NCBI Taxonomy" id="3351344"/>
    <lineage>
        <taxon>Bacteria</taxon>
        <taxon>Bacillati</taxon>
        <taxon>Actinomycetota</taxon>
        <taxon>Actinomycetes</taxon>
        <taxon>Streptosporangiales</taxon>
        <taxon>Streptosporangiaceae</taxon>
        <taxon>Nonomuraea</taxon>
    </lineage>
</organism>
<dbReference type="Pfam" id="PF20703">
    <property type="entry name" value="nSTAND1"/>
    <property type="match status" value="1"/>
</dbReference>
<keyword evidence="3" id="KW-0378">Hydrolase</keyword>
<comment type="caution">
    <text evidence="3">The sequence shown here is derived from an EMBL/GenBank/DDBJ whole genome shotgun (WGS) entry which is preliminary data.</text>
</comment>
<dbReference type="EMBL" id="JBICRM010000030">
    <property type="protein sequence ID" value="MFG1708700.1"/>
    <property type="molecule type" value="Genomic_DNA"/>
</dbReference>
<dbReference type="Pfam" id="PF04471">
    <property type="entry name" value="Mrr_cat"/>
    <property type="match status" value="1"/>
</dbReference>